<keyword evidence="4" id="KW-0808">Transferase</keyword>
<accession>A0A3B0X596</accession>
<protein>
    <recommendedName>
        <fullName evidence="2">histidine kinase</fullName>
        <ecNumber evidence="2">2.7.13.3</ecNumber>
    </recommendedName>
</protein>
<dbReference type="SMART" id="SM00073">
    <property type="entry name" value="HPT"/>
    <property type="match status" value="1"/>
</dbReference>
<dbReference type="SUPFAM" id="SSF52172">
    <property type="entry name" value="CheY-like"/>
    <property type="match status" value="1"/>
</dbReference>
<keyword evidence="3" id="KW-0597">Phosphoprotein</keyword>
<evidence type="ECO:0000256" key="3">
    <source>
        <dbReference type="ARBA" id="ARBA00022553"/>
    </source>
</evidence>
<dbReference type="GO" id="GO:0006935">
    <property type="term" value="P:chemotaxis"/>
    <property type="evidence" value="ECO:0007669"/>
    <property type="project" value="InterPro"/>
</dbReference>
<gene>
    <name evidence="9" type="ORF">MNBD_GAMMA07-1332</name>
</gene>
<dbReference type="SMART" id="SM00387">
    <property type="entry name" value="HATPase_c"/>
    <property type="match status" value="1"/>
</dbReference>
<dbReference type="EMBL" id="UOFF01000273">
    <property type="protein sequence ID" value="VAW56719.1"/>
    <property type="molecule type" value="Genomic_DNA"/>
</dbReference>
<proteinExistence type="predicted"/>
<organism evidence="9">
    <name type="scientific">hydrothermal vent metagenome</name>
    <dbReference type="NCBI Taxonomy" id="652676"/>
    <lineage>
        <taxon>unclassified sequences</taxon>
        <taxon>metagenomes</taxon>
        <taxon>ecological metagenomes</taxon>
    </lineage>
</organism>
<dbReference type="Gene3D" id="1.20.120.160">
    <property type="entry name" value="HPT domain"/>
    <property type="match status" value="1"/>
</dbReference>
<dbReference type="Gene3D" id="3.40.50.2300">
    <property type="match status" value="1"/>
</dbReference>
<dbReference type="InterPro" id="IPR008207">
    <property type="entry name" value="Sig_transdc_His_kin_Hpt_dom"/>
</dbReference>
<dbReference type="InterPro" id="IPR004105">
    <property type="entry name" value="CheA-like_dim"/>
</dbReference>
<dbReference type="FunFam" id="3.30.565.10:FF:000016">
    <property type="entry name" value="Chemotaxis protein CheA, putative"/>
    <property type="match status" value="1"/>
</dbReference>
<dbReference type="InterPro" id="IPR051315">
    <property type="entry name" value="Bact_Chemotaxis_CheA"/>
</dbReference>
<evidence type="ECO:0000313" key="9">
    <source>
        <dbReference type="EMBL" id="VAW56719.1"/>
    </source>
</evidence>
<dbReference type="SMART" id="SM00260">
    <property type="entry name" value="CheW"/>
    <property type="match status" value="1"/>
</dbReference>
<dbReference type="InterPro" id="IPR003594">
    <property type="entry name" value="HATPase_dom"/>
</dbReference>
<dbReference type="SMART" id="SM01231">
    <property type="entry name" value="H-kinase_dim"/>
    <property type="match status" value="1"/>
</dbReference>
<dbReference type="Gene3D" id="2.30.30.40">
    <property type="entry name" value="SH3 Domains"/>
    <property type="match status" value="1"/>
</dbReference>
<reference evidence="9" key="1">
    <citation type="submission" date="2018-06" db="EMBL/GenBank/DDBJ databases">
        <authorList>
            <person name="Zhirakovskaya E."/>
        </authorList>
    </citation>
    <scope>NUCLEOTIDE SEQUENCE</scope>
</reference>
<dbReference type="PANTHER" id="PTHR43395">
    <property type="entry name" value="SENSOR HISTIDINE KINASE CHEA"/>
    <property type="match status" value="1"/>
</dbReference>
<dbReference type="GO" id="GO:0005737">
    <property type="term" value="C:cytoplasm"/>
    <property type="evidence" value="ECO:0007669"/>
    <property type="project" value="InterPro"/>
</dbReference>
<dbReference type="SUPFAM" id="SSF47226">
    <property type="entry name" value="Histidine-containing phosphotransfer domain, HPT domain"/>
    <property type="match status" value="1"/>
</dbReference>
<dbReference type="PANTHER" id="PTHR43395:SF8">
    <property type="entry name" value="HISTIDINE KINASE"/>
    <property type="match status" value="1"/>
</dbReference>
<dbReference type="CDD" id="cd00088">
    <property type="entry name" value="HPT"/>
    <property type="match status" value="1"/>
</dbReference>
<dbReference type="InterPro" id="IPR036641">
    <property type="entry name" value="HPT_dom_sf"/>
</dbReference>
<dbReference type="InterPro" id="IPR011006">
    <property type="entry name" value="CheY-like_superfamily"/>
</dbReference>
<dbReference type="SMART" id="SM00448">
    <property type="entry name" value="REC"/>
    <property type="match status" value="1"/>
</dbReference>
<evidence type="ECO:0000256" key="5">
    <source>
        <dbReference type="ARBA" id="ARBA00022777"/>
    </source>
</evidence>
<dbReference type="PRINTS" id="PR00344">
    <property type="entry name" value="BCTRLSENSOR"/>
</dbReference>
<keyword evidence="5 9" id="KW-0418">Kinase</keyword>
<dbReference type="SUPFAM" id="SSF50341">
    <property type="entry name" value="CheW-like"/>
    <property type="match status" value="1"/>
</dbReference>
<comment type="catalytic activity">
    <reaction evidence="1">
        <text>ATP + protein L-histidine = ADP + protein N-phospho-L-histidine.</text>
        <dbReference type="EC" id="2.7.13.3"/>
    </reaction>
</comment>
<evidence type="ECO:0000259" key="6">
    <source>
        <dbReference type="PROSITE" id="PS50109"/>
    </source>
</evidence>
<dbReference type="Pfam" id="PF01584">
    <property type="entry name" value="CheW"/>
    <property type="match status" value="1"/>
</dbReference>
<evidence type="ECO:0000259" key="7">
    <source>
        <dbReference type="PROSITE" id="PS50110"/>
    </source>
</evidence>
<dbReference type="InterPro" id="IPR036890">
    <property type="entry name" value="HATPase_C_sf"/>
</dbReference>
<dbReference type="GO" id="GO:0000155">
    <property type="term" value="F:phosphorelay sensor kinase activity"/>
    <property type="evidence" value="ECO:0007669"/>
    <property type="project" value="InterPro"/>
</dbReference>
<dbReference type="Pfam" id="PF01627">
    <property type="entry name" value="Hpt"/>
    <property type="match status" value="1"/>
</dbReference>
<dbReference type="Gene3D" id="3.30.565.10">
    <property type="entry name" value="Histidine kinase-like ATPase, C-terminal domain"/>
    <property type="match status" value="1"/>
</dbReference>
<evidence type="ECO:0000256" key="2">
    <source>
        <dbReference type="ARBA" id="ARBA00012438"/>
    </source>
</evidence>
<dbReference type="AlphaFoldDB" id="A0A3B0X596"/>
<name>A0A3B0X596_9ZZZZ</name>
<dbReference type="Pfam" id="PF00072">
    <property type="entry name" value="Response_reg"/>
    <property type="match status" value="1"/>
</dbReference>
<sequence length="986" mass="110385">MKSVKSDLDIKNTTMLPESVEEISSLTNFEPAIEKQSLEGNKNYIINDEQQMLVGLVCDELTGMSHELIDVNAVKDIKKRKVSLIIAAEQVENISNAVDLIGLEGLGNACRYISSNIHTLALNECVLSDENIKMLTTWPNVIRVYLQNIASKSASDQLLAFVTDVFWPESIDLEAINELERLLKQPEFQEEEKKSRQLTADVDDMSLGLPEDVNAELLEALLQDLPVQTEQFSAAIQNIQFQKELKYLEIAQRIAHTIKGAGNVVGVKGVINLTHQLEDILEIHSKANKLPTHNLIILLVDAADCLEAMCEALLGFNEVPDNSLVLFQSVLDWANLLDEKGATDISLDLFESSPALNFTINSQTKPEHLKIYKDVNKQPINVENMIRVPVELLDDLLRLAGENLISTSQIQESIKTIQYKHRMLINHNNVLQQLSFDLEKIVDIQGASGYLNIQSSTDKPNNLELKLFNELHSMNSRLAEISADSIEISKVLDNDFTHLHGLVVTQSQLQKENEILVLKTKMVSTKTIIARLKRGVKQVCRLTKKHVDLEVVDNDTYMDSEVLNELIEPLMHILRNAIDHGIETKEVREIVEKDFRGHITLAFDRKGEQIEISIKDDGKGLNLANIKEKAFSLGLVKNKSDVTAYNLQNFIVQPGFTTRSGVSQVSGRGIGLDVVNSKIRELKGSIDISSVEGQGCCFLITLPISSFSVRSLLVRVRQNIVAISSRGIEKIYYSGLEEVQKNDNKIHYKLGEHIYDAHLIEDLLDLPVDRREVVRASRPVILVKGDTGNIFAVIVQEIIENREVVIKSTGLYGPKTPGIIGATVLGDGSIATVIDLPELKQSAHEMFDNKNNNSGIEVKSIKAKPPYVLVVDDSLSARKSLTQFMEDLNFEVRIACDGVEAISLMNKRKPDLMLVDMEMPKMNGLELTAYARGSENMRDIPIIMITSRSTDKHRKLAFDKGINHFLVKPFDENRLSFFINKALKIT</sequence>
<dbReference type="InterPro" id="IPR036061">
    <property type="entry name" value="CheW-like_dom_sf"/>
</dbReference>
<dbReference type="CDD" id="cd17546">
    <property type="entry name" value="REC_hyHK_CKI1_RcsC-like"/>
    <property type="match status" value="1"/>
</dbReference>
<dbReference type="PROSITE" id="PS50109">
    <property type="entry name" value="HIS_KIN"/>
    <property type="match status" value="1"/>
</dbReference>
<feature type="domain" description="Histidine kinase" evidence="6">
    <location>
        <begin position="462"/>
        <end position="706"/>
    </location>
</feature>
<dbReference type="PROSITE" id="PS50894">
    <property type="entry name" value="HPT"/>
    <property type="match status" value="1"/>
</dbReference>
<feature type="domain" description="Response regulatory" evidence="7">
    <location>
        <begin position="867"/>
        <end position="983"/>
    </location>
</feature>
<dbReference type="InterPro" id="IPR001789">
    <property type="entry name" value="Sig_transdc_resp-reg_receiver"/>
</dbReference>
<evidence type="ECO:0000256" key="4">
    <source>
        <dbReference type="ARBA" id="ARBA00022679"/>
    </source>
</evidence>
<dbReference type="InterPro" id="IPR002545">
    <property type="entry name" value="CheW-lke_dom"/>
</dbReference>
<dbReference type="EC" id="2.7.13.3" evidence="2"/>
<dbReference type="SUPFAM" id="SSF55874">
    <property type="entry name" value="ATPase domain of HSP90 chaperone/DNA topoisomerase II/histidine kinase"/>
    <property type="match status" value="1"/>
</dbReference>
<evidence type="ECO:0000259" key="8">
    <source>
        <dbReference type="PROSITE" id="PS50894"/>
    </source>
</evidence>
<dbReference type="PROSITE" id="PS50110">
    <property type="entry name" value="RESPONSE_REGULATORY"/>
    <property type="match status" value="1"/>
</dbReference>
<dbReference type="InterPro" id="IPR004358">
    <property type="entry name" value="Sig_transdc_His_kin-like_C"/>
</dbReference>
<evidence type="ECO:0000256" key="1">
    <source>
        <dbReference type="ARBA" id="ARBA00000085"/>
    </source>
</evidence>
<feature type="domain" description="HPt" evidence="8">
    <location>
        <begin position="210"/>
        <end position="313"/>
    </location>
</feature>
<dbReference type="Pfam" id="PF02518">
    <property type="entry name" value="HATPase_c"/>
    <property type="match status" value="1"/>
</dbReference>
<dbReference type="InterPro" id="IPR005467">
    <property type="entry name" value="His_kinase_dom"/>
</dbReference>